<dbReference type="GO" id="GO:0003723">
    <property type="term" value="F:RNA binding"/>
    <property type="evidence" value="ECO:0007669"/>
    <property type="project" value="UniProtKB-KW"/>
</dbReference>
<dbReference type="PANTHER" id="PTHR13633:SF3">
    <property type="entry name" value="MITOCHONDRIAL TRANSCRIPTION RESCUE FACTOR 1"/>
    <property type="match status" value="1"/>
</dbReference>
<sequence>MDKKMILDRMARSGEERLLLARVLDKMEQAERRNVPAHTAFLSPQEQSAVQEVLKLAGGRGVFSGGYEGAERKVLACLPDWMEQYGGDDLRFLRCSFRKEDKLTHRDFLGSLMGMGVARETVGDILVEEGSCDLVVLDTVADFLIQSWASAGRTALRVREIAAAELIVPQVKVQEIRDTVMTLRLDAVAASGFSMSRGKAAELIASGRVQLNWQECTKGDRTVKAGDVITARGFGKFEIAEVGGMSRKGRTAILLRRYV</sequence>
<organism evidence="3 4">
    <name type="scientific">Oscillibacter hominis</name>
    <dbReference type="NCBI Taxonomy" id="2763056"/>
    <lineage>
        <taxon>Bacteria</taxon>
        <taxon>Bacillati</taxon>
        <taxon>Bacillota</taxon>
        <taxon>Clostridia</taxon>
        <taxon>Eubacteriales</taxon>
        <taxon>Oscillospiraceae</taxon>
        <taxon>Oscillibacter</taxon>
    </lineage>
</organism>
<dbReference type="SMART" id="SM00363">
    <property type="entry name" value="S4"/>
    <property type="match status" value="1"/>
</dbReference>
<dbReference type="RefSeq" id="WP_187332128.1">
    <property type="nucleotide sequence ID" value="NZ_CP060490.1"/>
</dbReference>
<dbReference type="CDD" id="cd00165">
    <property type="entry name" value="S4"/>
    <property type="match status" value="1"/>
</dbReference>
<dbReference type="Pfam" id="PF01479">
    <property type="entry name" value="S4"/>
    <property type="match status" value="1"/>
</dbReference>
<dbReference type="KEGG" id="ohi:H8790_08585"/>
<name>A0A7G9B1V6_9FIRM</name>
<accession>A0A7G9B1V6</accession>
<dbReference type="Proteomes" id="UP000515960">
    <property type="component" value="Chromosome"/>
</dbReference>
<evidence type="ECO:0000313" key="3">
    <source>
        <dbReference type="EMBL" id="QNL43537.1"/>
    </source>
</evidence>
<dbReference type="AlphaFoldDB" id="A0A7G9B1V6"/>
<dbReference type="InterPro" id="IPR036986">
    <property type="entry name" value="S4_RNA-bd_sf"/>
</dbReference>
<dbReference type="EMBL" id="CP060490">
    <property type="protein sequence ID" value="QNL43537.1"/>
    <property type="molecule type" value="Genomic_DNA"/>
</dbReference>
<dbReference type="InterPro" id="IPR040591">
    <property type="entry name" value="RqcP2_RBD"/>
</dbReference>
<dbReference type="Pfam" id="PF17774">
    <property type="entry name" value="YlmH_RBD"/>
    <property type="match status" value="1"/>
</dbReference>
<evidence type="ECO:0000259" key="2">
    <source>
        <dbReference type="SMART" id="SM00363"/>
    </source>
</evidence>
<keyword evidence="1" id="KW-0694">RNA-binding</keyword>
<proteinExistence type="predicted"/>
<dbReference type="PANTHER" id="PTHR13633">
    <property type="entry name" value="MITOCHONDRIAL TRANSCRIPTION RESCUE FACTOR 1"/>
    <property type="match status" value="1"/>
</dbReference>
<evidence type="ECO:0000256" key="1">
    <source>
        <dbReference type="PROSITE-ProRule" id="PRU00182"/>
    </source>
</evidence>
<evidence type="ECO:0000313" key="4">
    <source>
        <dbReference type="Proteomes" id="UP000515960"/>
    </source>
</evidence>
<feature type="domain" description="RNA-binding S4" evidence="2">
    <location>
        <begin position="183"/>
        <end position="240"/>
    </location>
</feature>
<dbReference type="InterPro" id="IPR002942">
    <property type="entry name" value="S4_RNA-bd"/>
</dbReference>
<dbReference type="Gene3D" id="3.30.1370.160">
    <property type="match status" value="1"/>
</dbReference>
<dbReference type="Gene3D" id="3.10.290.10">
    <property type="entry name" value="RNA-binding S4 domain"/>
    <property type="match status" value="1"/>
</dbReference>
<dbReference type="InterPro" id="IPR012677">
    <property type="entry name" value="Nucleotide-bd_a/b_plait_sf"/>
</dbReference>
<protein>
    <recommendedName>
        <fullName evidence="2">RNA-binding S4 domain-containing protein</fullName>
    </recommendedName>
</protein>
<reference evidence="3 4" key="1">
    <citation type="submission" date="2020-08" db="EMBL/GenBank/DDBJ databases">
        <authorList>
            <person name="Liu C."/>
            <person name="Sun Q."/>
        </authorList>
    </citation>
    <scope>NUCLEOTIDE SEQUENCE [LARGE SCALE GENOMIC DNA]</scope>
    <source>
        <strain evidence="3 4">NSJ-62</strain>
    </source>
</reference>
<gene>
    <name evidence="3" type="ORF">H8790_08585</name>
</gene>
<dbReference type="SUPFAM" id="SSF55174">
    <property type="entry name" value="Alpha-L RNA-binding motif"/>
    <property type="match status" value="1"/>
</dbReference>
<dbReference type="PROSITE" id="PS50889">
    <property type="entry name" value="S4"/>
    <property type="match status" value="1"/>
</dbReference>
<dbReference type="Gene3D" id="3.30.70.330">
    <property type="match status" value="1"/>
</dbReference>
<keyword evidence="4" id="KW-1185">Reference proteome</keyword>